<keyword evidence="1" id="KW-1133">Transmembrane helix</keyword>
<dbReference type="SUPFAM" id="SSF53300">
    <property type="entry name" value="vWA-like"/>
    <property type="match status" value="1"/>
</dbReference>
<dbReference type="InterPro" id="IPR036465">
    <property type="entry name" value="vWFA_dom_sf"/>
</dbReference>
<dbReference type="PANTHER" id="PTHR22550:SF14">
    <property type="entry name" value="VWFA DOMAIN-CONTAINING PROTEIN"/>
    <property type="match status" value="1"/>
</dbReference>
<keyword evidence="4" id="KW-1185">Reference proteome</keyword>
<dbReference type="Proteomes" id="UP000319383">
    <property type="component" value="Chromosome"/>
</dbReference>
<organism evidence="3 4">
    <name type="scientific">Symmachiella dynata</name>
    <dbReference type="NCBI Taxonomy" id="2527995"/>
    <lineage>
        <taxon>Bacteria</taxon>
        <taxon>Pseudomonadati</taxon>
        <taxon>Planctomycetota</taxon>
        <taxon>Planctomycetia</taxon>
        <taxon>Planctomycetales</taxon>
        <taxon>Planctomycetaceae</taxon>
        <taxon>Symmachiella</taxon>
    </lineage>
</organism>
<name>A0A517ZN95_9PLAN</name>
<dbReference type="Pfam" id="PF13519">
    <property type="entry name" value="VWA_2"/>
    <property type="match status" value="1"/>
</dbReference>
<evidence type="ECO:0000259" key="2">
    <source>
        <dbReference type="Pfam" id="PF13519"/>
    </source>
</evidence>
<accession>A0A517ZN95</accession>
<dbReference type="AlphaFoldDB" id="A0A517ZN95"/>
<evidence type="ECO:0000256" key="1">
    <source>
        <dbReference type="SAM" id="Phobius"/>
    </source>
</evidence>
<dbReference type="KEGG" id="sdyn:Mal52_24230"/>
<feature type="domain" description="VWFA" evidence="2">
    <location>
        <begin position="96"/>
        <end position="202"/>
    </location>
</feature>
<dbReference type="Gene3D" id="3.40.50.410">
    <property type="entry name" value="von Willebrand factor, type A domain"/>
    <property type="match status" value="1"/>
</dbReference>
<keyword evidence="1" id="KW-0472">Membrane</keyword>
<proteinExistence type="predicted"/>
<reference evidence="3 4" key="1">
    <citation type="submission" date="2019-02" db="EMBL/GenBank/DDBJ databases">
        <title>Deep-cultivation of Planctomycetes and their phenomic and genomic characterization uncovers novel biology.</title>
        <authorList>
            <person name="Wiegand S."/>
            <person name="Jogler M."/>
            <person name="Boedeker C."/>
            <person name="Pinto D."/>
            <person name="Vollmers J."/>
            <person name="Rivas-Marin E."/>
            <person name="Kohn T."/>
            <person name="Peeters S.H."/>
            <person name="Heuer A."/>
            <person name="Rast P."/>
            <person name="Oberbeckmann S."/>
            <person name="Bunk B."/>
            <person name="Jeske O."/>
            <person name="Meyerdierks A."/>
            <person name="Storesund J.E."/>
            <person name="Kallscheuer N."/>
            <person name="Luecker S."/>
            <person name="Lage O.M."/>
            <person name="Pohl T."/>
            <person name="Merkel B.J."/>
            <person name="Hornburger P."/>
            <person name="Mueller R.-W."/>
            <person name="Bruemmer F."/>
            <person name="Labrenz M."/>
            <person name="Spormann A.M."/>
            <person name="Op den Camp H."/>
            <person name="Overmann J."/>
            <person name="Amann R."/>
            <person name="Jetten M.S.M."/>
            <person name="Mascher T."/>
            <person name="Medema M.H."/>
            <person name="Devos D.P."/>
            <person name="Kaster A.-K."/>
            <person name="Ovreas L."/>
            <person name="Rohde M."/>
            <person name="Galperin M.Y."/>
            <person name="Jogler C."/>
        </authorList>
    </citation>
    <scope>NUCLEOTIDE SEQUENCE [LARGE SCALE GENOMIC DNA]</scope>
    <source>
        <strain evidence="3 4">Mal52</strain>
    </source>
</reference>
<keyword evidence="1" id="KW-0812">Transmembrane</keyword>
<evidence type="ECO:0000313" key="4">
    <source>
        <dbReference type="Proteomes" id="UP000319383"/>
    </source>
</evidence>
<feature type="transmembrane region" description="Helical" evidence="1">
    <location>
        <begin position="64"/>
        <end position="82"/>
    </location>
</feature>
<protein>
    <recommendedName>
        <fullName evidence="2">VWFA domain-containing protein</fullName>
    </recommendedName>
</protein>
<evidence type="ECO:0000313" key="3">
    <source>
        <dbReference type="EMBL" id="QDU43945.1"/>
    </source>
</evidence>
<dbReference type="InterPro" id="IPR050768">
    <property type="entry name" value="UPF0353/GerABKA_families"/>
</dbReference>
<dbReference type="PANTHER" id="PTHR22550">
    <property type="entry name" value="SPORE GERMINATION PROTEIN"/>
    <property type="match status" value="1"/>
</dbReference>
<feature type="transmembrane region" description="Helical" evidence="1">
    <location>
        <begin position="12"/>
        <end position="29"/>
    </location>
</feature>
<gene>
    <name evidence="3" type="ORF">Mal52_24230</name>
</gene>
<sequence>MTQMWANFHLLRPEWLLLLPLSLGLWWLWQRSRDPLRGWRAQMHPDLLNALLVGEHSKRNLARYLLPVAWLLGIIAIAGPTWKLEPNPFVEDAQPLMILLKSDKSMLQTDSSSATHMERAQLKIADLAKARKGQPLGLIAYAGSAHLVLPPTADTAVVAEMAAEISPDIMPVPGDRLDLAIQKATALLQEESHGGSLLVIADTVAADSQTLTSTNQTANPVPIQFLALADADSPETTTLRDAAEQLNANVQELTIDDQDVSTITDFAERNASAGIAGESSRWQEAGYWLTPLLALIVAFSFRRRELAEAEKPS</sequence>
<dbReference type="InterPro" id="IPR002035">
    <property type="entry name" value="VWF_A"/>
</dbReference>
<dbReference type="EMBL" id="CP036276">
    <property type="protein sequence ID" value="QDU43945.1"/>
    <property type="molecule type" value="Genomic_DNA"/>
</dbReference>